<sequence length="18" mass="2091">MCFPFVTPRTARASYRGM</sequence>
<accession>A0A0E9R235</accession>
<name>A0A0E9R235_ANGAN</name>
<dbReference type="AlphaFoldDB" id="A0A0E9R235"/>
<organism evidence="1">
    <name type="scientific">Anguilla anguilla</name>
    <name type="common">European freshwater eel</name>
    <name type="synonym">Muraena anguilla</name>
    <dbReference type="NCBI Taxonomy" id="7936"/>
    <lineage>
        <taxon>Eukaryota</taxon>
        <taxon>Metazoa</taxon>
        <taxon>Chordata</taxon>
        <taxon>Craniata</taxon>
        <taxon>Vertebrata</taxon>
        <taxon>Euteleostomi</taxon>
        <taxon>Actinopterygii</taxon>
        <taxon>Neopterygii</taxon>
        <taxon>Teleostei</taxon>
        <taxon>Anguilliformes</taxon>
        <taxon>Anguillidae</taxon>
        <taxon>Anguilla</taxon>
    </lineage>
</organism>
<reference evidence="1" key="2">
    <citation type="journal article" date="2015" name="Fish Shellfish Immunol.">
        <title>Early steps in the European eel (Anguilla anguilla)-Vibrio vulnificus interaction in the gills: Role of the RtxA13 toxin.</title>
        <authorList>
            <person name="Callol A."/>
            <person name="Pajuelo D."/>
            <person name="Ebbesson L."/>
            <person name="Teles M."/>
            <person name="MacKenzie S."/>
            <person name="Amaro C."/>
        </authorList>
    </citation>
    <scope>NUCLEOTIDE SEQUENCE</scope>
</reference>
<dbReference type="EMBL" id="GBXM01085780">
    <property type="protein sequence ID" value="JAH22797.1"/>
    <property type="molecule type" value="Transcribed_RNA"/>
</dbReference>
<protein>
    <submittedName>
        <fullName evidence="1">Uncharacterized protein</fullName>
    </submittedName>
</protein>
<reference evidence="1" key="1">
    <citation type="submission" date="2014-11" db="EMBL/GenBank/DDBJ databases">
        <authorList>
            <person name="Amaro Gonzalez C."/>
        </authorList>
    </citation>
    <scope>NUCLEOTIDE SEQUENCE</scope>
</reference>
<evidence type="ECO:0000313" key="1">
    <source>
        <dbReference type="EMBL" id="JAH22797.1"/>
    </source>
</evidence>
<proteinExistence type="predicted"/>